<protein>
    <submittedName>
        <fullName evidence="1">Uncharacterized protein</fullName>
    </submittedName>
</protein>
<sequence length="111" mass="11960">MSNAGRIIELKQELAVAEADARPVIVEVTHASREKIVYKNKTTGTVRIDLKDGKETQKCLEPVAPVAEGVIVKAFDPELGEVMSENAKERVIKLASGTMRTDNKAGDVSGP</sequence>
<dbReference type="AlphaFoldDB" id="A0A0S4LND7"/>
<organism evidence="1 2">
    <name type="scientific">Candidatus Nitrospira nitrificans</name>
    <dbReference type="NCBI Taxonomy" id="1742973"/>
    <lineage>
        <taxon>Bacteria</taxon>
        <taxon>Pseudomonadati</taxon>
        <taxon>Nitrospirota</taxon>
        <taxon>Nitrospiria</taxon>
        <taxon>Nitrospirales</taxon>
        <taxon>Nitrospiraceae</taxon>
        <taxon>Nitrospira</taxon>
    </lineage>
</organism>
<dbReference type="EMBL" id="CZPZ01000023">
    <property type="protein sequence ID" value="CUS37524.1"/>
    <property type="molecule type" value="Genomic_DNA"/>
</dbReference>
<evidence type="ECO:0000313" key="2">
    <source>
        <dbReference type="Proteomes" id="UP000198736"/>
    </source>
</evidence>
<name>A0A0S4LND7_9BACT</name>
<dbReference type="RefSeq" id="WP_090899277.1">
    <property type="nucleotide sequence ID" value="NZ_CZPZ01000023.1"/>
</dbReference>
<proteinExistence type="predicted"/>
<reference evidence="2" key="1">
    <citation type="submission" date="2015-10" db="EMBL/GenBank/DDBJ databases">
        <authorList>
            <person name="Luecker S."/>
            <person name="Luecker S."/>
        </authorList>
    </citation>
    <scope>NUCLEOTIDE SEQUENCE [LARGE SCALE GENOMIC DNA]</scope>
</reference>
<keyword evidence="2" id="KW-1185">Reference proteome</keyword>
<accession>A0A0S4LND7</accession>
<evidence type="ECO:0000313" key="1">
    <source>
        <dbReference type="EMBL" id="CUS37524.1"/>
    </source>
</evidence>
<gene>
    <name evidence="1" type="ORF">COMA2_30315</name>
</gene>
<dbReference type="Proteomes" id="UP000198736">
    <property type="component" value="Unassembled WGS sequence"/>
</dbReference>